<proteinExistence type="predicted"/>
<dbReference type="STRING" id="1793963.AXI58_18515"/>
<accession>A0A150F5W5</accession>
<reference evidence="2" key="1">
    <citation type="submission" date="2016-02" db="EMBL/GenBank/DDBJ databases">
        <authorList>
            <person name="Dunlap C."/>
        </authorList>
    </citation>
    <scope>NUCLEOTIDE SEQUENCE [LARGE SCALE GENOMIC DNA]</scope>
    <source>
        <strain evidence="2">NRRL B-41092</strain>
    </source>
</reference>
<dbReference type="Proteomes" id="UP000075430">
    <property type="component" value="Unassembled WGS sequence"/>
</dbReference>
<gene>
    <name evidence="1" type="ORF">AXI58_18515</name>
</gene>
<dbReference type="EMBL" id="LSBA01000019">
    <property type="protein sequence ID" value="KXZ17734.1"/>
    <property type="molecule type" value="Genomic_DNA"/>
</dbReference>
<dbReference type="AlphaFoldDB" id="A0A150F5W5"/>
<comment type="caution">
    <text evidence="1">The sequence shown here is derived from an EMBL/GenBank/DDBJ whole genome shotgun (WGS) entry which is preliminary data.</text>
</comment>
<organism evidence="1 2">
    <name type="scientific">Bacillus nakamurai</name>
    <dbReference type="NCBI Taxonomy" id="1793963"/>
    <lineage>
        <taxon>Bacteria</taxon>
        <taxon>Bacillati</taxon>
        <taxon>Bacillota</taxon>
        <taxon>Bacilli</taxon>
        <taxon>Bacillales</taxon>
        <taxon>Bacillaceae</taxon>
        <taxon>Bacillus</taxon>
    </lineage>
</organism>
<protein>
    <submittedName>
        <fullName evidence="1">Uncharacterized protein</fullName>
    </submittedName>
</protein>
<evidence type="ECO:0000313" key="2">
    <source>
        <dbReference type="Proteomes" id="UP000075430"/>
    </source>
</evidence>
<sequence>MTGREQYKVSERKLLLREFFESVRKLHAKAEENGANLVTELKLVEEVALSGLGVEHDSIATTIDDFVSGATTLEEIVDSTYELSDWSTPIDFDSYLVSVLEAIKTLFVKTEGSHIEILFDVQEIEALAFYLADISVASHDRLDGKLADYYERGMPLNELMNAIKGEA</sequence>
<evidence type="ECO:0000313" key="1">
    <source>
        <dbReference type="EMBL" id="KXZ17734.1"/>
    </source>
</evidence>
<keyword evidence="2" id="KW-1185">Reference proteome</keyword>
<name>A0A150F5W5_9BACI</name>
<dbReference type="RefSeq" id="WP_061522236.1">
    <property type="nucleotide sequence ID" value="NZ_JARLZY010000011.1"/>
</dbReference>